<evidence type="ECO:0000256" key="1">
    <source>
        <dbReference type="SAM" id="MobiDB-lite"/>
    </source>
</evidence>
<gene>
    <name evidence="2" type="ORF">LSAT_V11C900502930</name>
</gene>
<name>A0A9R1UD22_LACSA</name>
<comment type="caution">
    <text evidence="2">The sequence shown here is derived from an EMBL/GenBank/DDBJ whole genome shotgun (WGS) entry which is preliminary data.</text>
</comment>
<dbReference type="Proteomes" id="UP000235145">
    <property type="component" value="Unassembled WGS sequence"/>
</dbReference>
<feature type="region of interest" description="Disordered" evidence="1">
    <location>
        <begin position="1"/>
        <end position="64"/>
    </location>
</feature>
<keyword evidence="3" id="KW-1185">Reference proteome</keyword>
<proteinExistence type="predicted"/>
<reference evidence="2 3" key="1">
    <citation type="journal article" date="2017" name="Nat. Commun.">
        <title>Genome assembly with in vitro proximity ligation data and whole-genome triplication in lettuce.</title>
        <authorList>
            <person name="Reyes-Chin-Wo S."/>
            <person name="Wang Z."/>
            <person name="Yang X."/>
            <person name="Kozik A."/>
            <person name="Arikit S."/>
            <person name="Song C."/>
            <person name="Xia L."/>
            <person name="Froenicke L."/>
            <person name="Lavelle D.O."/>
            <person name="Truco M.J."/>
            <person name="Xia R."/>
            <person name="Zhu S."/>
            <person name="Xu C."/>
            <person name="Xu H."/>
            <person name="Xu X."/>
            <person name="Cox K."/>
            <person name="Korf I."/>
            <person name="Meyers B.C."/>
            <person name="Michelmore R.W."/>
        </authorList>
    </citation>
    <scope>NUCLEOTIDE SEQUENCE [LARGE SCALE GENOMIC DNA]</scope>
    <source>
        <strain evidence="3">cv. Salinas</strain>
        <tissue evidence="2">Seedlings</tissue>
    </source>
</reference>
<feature type="compositionally biased region" description="Polar residues" evidence="1">
    <location>
        <begin position="8"/>
        <end position="23"/>
    </location>
</feature>
<organism evidence="2 3">
    <name type="scientific">Lactuca sativa</name>
    <name type="common">Garden lettuce</name>
    <dbReference type="NCBI Taxonomy" id="4236"/>
    <lineage>
        <taxon>Eukaryota</taxon>
        <taxon>Viridiplantae</taxon>
        <taxon>Streptophyta</taxon>
        <taxon>Embryophyta</taxon>
        <taxon>Tracheophyta</taxon>
        <taxon>Spermatophyta</taxon>
        <taxon>Magnoliopsida</taxon>
        <taxon>eudicotyledons</taxon>
        <taxon>Gunneridae</taxon>
        <taxon>Pentapetalae</taxon>
        <taxon>asterids</taxon>
        <taxon>campanulids</taxon>
        <taxon>Asterales</taxon>
        <taxon>Asteraceae</taxon>
        <taxon>Cichorioideae</taxon>
        <taxon>Cichorieae</taxon>
        <taxon>Lactucinae</taxon>
        <taxon>Lactuca</taxon>
    </lineage>
</organism>
<dbReference type="EMBL" id="NBSK02000009">
    <property type="protein sequence ID" value="KAJ0184927.1"/>
    <property type="molecule type" value="Genomic_DNA"/>
</dbReference>
<sequence length="100" mass="11259">MAEDGSDRGSTSKGNGGLSSMDSMESHRWVFQDEENSEIDYEDNGDDDGDDFTLQNDMDSEDEDSLYQKLIRTGPRIDSFGVEALEVPGAHRSEYEHYLL</sequence>
<evidence type="ECO:0000313" key="3">
    <source>
        <dbReference type="Proteomes" id="UP000235145"/>
    </source>
</evidence>
<feature type="compositionally biased region" description="Acidic residues" evidence="1">
    <location>
        <begin position="32"/>
        <end position="51"/>
    </location>
</feature>
<accession>A0A9R1UD22</accession>
<protein>
    <submittedName>
        <fullName evidence="2">Uncharacterized protein</fullName>
    </submittedName>
</protein>
<evidence type="ECO:0000313" key="2">
    <source>
        <dbReference type="EMBL" id="KAJ0184927.1"/>
    </source>
</evidence>
<dbReference type="AlphaFoldDB" id="A0A9R1UD22"/>